<evidence type="ECO:0000256" key="1">
    <source>
        <dbReference type="ARBA" id="ARBA00022669"/>
    </source>
</evidence>
<dbReference type="Pfam" id="PF01607">
    <property type="entry name" value="CBM_14"/>
    <property type="match status" value="2"/>
</dbReference>
<evidence type="ECO:0000256" key="5">
    <source>
        <dbReference type="ARBA" id="ARBA00023180"/>
    </source>
</evidence>
<evidence type="ECO:0000256" key="4">
    <source>
        <dbReference type="ARBA" id="ARBA00023157"/>
    </source>
</evidence>
<proteinExistence type="predicted"/>
<dbReference type="Proteomes" id="UP000014760">
    <property type="component" value="Unassembled WGS sequence"/>
</dbReference>
<reference evidence="9" key="1">
    <citation type="submission" date="2012-12" db="EMBL/GenBank/DDBJ databases">
        <authorList>
            <person name="Hellsten U."/>
            <person name="Grimwood J."/>
            <person name="Chapman J.A."/>
            <person name="Shapiro H."/>
            <person name="Aerts A."/>
            <person name="Otillar R.P."/>
            <person name="Terry A.Y."/>
            <person name="Boore J.L."/>
            <person name="Simakov O."/>
            <person name="Marletaz F."/>
            <person name="Cho S.-J."/>
            <person name="Edsinger-Gonzales E."/>
            <person name="Havlak P."/>
            <person name="Kuo D.-H."/>
            <person name="Larsson T."/>
            <person name="Lv J."/>
            <person name="Arendt D."/>
            <person name="Savage R."/>
            <person name="Osoegawa K."/>
            <person name="de Jong P."/>
            <person name="Lindberg D.R."/>
            <person name="Seaver E.C."/>
            <person name="Weisblat D.A."/>
            <person name="Putnam N.H."/>
            <person name="Grigoriev I.V."/>
            <person name="Rokhsar D.S."/>
        </authorList>
    </citation>
    <scope>NUCLEOTIDE SEQUENCE</scope>
    <source>
        <strain evidence="9">I ESC-2004</strain>
    </source>
</reference>
<dbReference type="Gene3D" id="2.170.140.10">
    <property type="entry name" value="Chitin binding domain"/>
    <property type="match status" value="2"/>
</dbReference>
<reference evidence="8" key="3">
    <citation type="submission" date="2015-06" db="UniProtKB">
        <authorList>
            <consortium name="EnsemblMetazoa"/>
        </authorList>
    </citation>
    <scope>IDENTIFICATION</scope>
</reference>
<protein>
    <recommendedName>
        <fullName evidence="6">Chitin-binding type-2 domain-containing protein</fullName>
    </recommendedName>
</protein>
<evidence type="ECO:0000256" key="3">
    <source>
        <dbReference type="ARBA" id="ARBA00022737"/>
    </source>
</evidence>
<dbReference type="SMART" id="SM00494">
    <property type="entry name" value="ChtBD2"/>
    <property type="match status" value="2"/>
</dbReference>
<evidence type="ECO:0000256" key="2">
    <source>
        <dbReference type="ARBA" id="ARBA00022729"/>
    </source>
</evidence>
<dbReference type="HOGENOM" id="CLU_112296_0_0_1"/>
<evidence type="ECO:0000313" key="7">
    <source>
        <dbReference type="EMBL" id="ELT94732.1"/>
    </source>
</evidence>
<reference evidence="7 9" key="2">
    <citation type="journal article" date="2013" name="Nature">
        <title>Insights into bilaterian evolution from three spiralian genomes.</title>
        <authorList>
            <person name="Simakov O."/>
            <person name="Marletaz F."/>
            <person name="Cho S.J."/>
            <person name="Edsinger-Gonzales E."/>
            <person name="Havlak P."/>
            <person name="Hellsten U."/>
            <person name="Kuo D.H."/>
            <person name="Larsson T."/>
            <person name="Lv J."/>
            <person name="Arendt D."/>
            <person name="Savage R."/>
            <person name="Osoegawa K."/>
            <person name="de Jong P."/>
            <person name="Grimwood J."/>
            <person name="Chapman J.A."/>
            <person name="Shapiro H."/>
            <person name="Aerts A."/>
            <person name="Otillar R.P."/>
            <person name="Terry A.Y."/>
            <person name="Boore J.L."/>
            <person name="Grigoriev I.V."/>
            <person name="Lindberg D.R."/>
            <person name="Seaver E.C."/>
            <person name="Weisblat D.A."/>
            <person name="Putnam N.H."/>
            <person name="Rokhsar D.S."/>
        </authorList>
    </citation>
    <scope>NUCLEOTIDE SEQUENCE</scope>
    <source>
        <strain evidence="7 9">I ESC-2004</strain>
    </source>
</reference>
<dbReference type="PANTHER" id="PTHR23301">
    <property type="entry name" value="CHITIN BINDING PERITROPHIN-A"/>
    <property type="match status" value="1"/>
</dbReference>
<dbReference type="EMBL" id="KB309336">
    <property type="protein sequence ID" value="ELT94732.1"/>
    <property type="molecule type" value="Genomic_DNA"/>
</dbReference>
<keyword evidence="5" id="KW-0325">Glycoprotein</keyword>
<keyword evidence="2" id="KW-0732">Signal</keyword>
<dbReference type="InterPro" id="IPR002557">
    <property type="entry name" value="Chitin-bd_dom"/>
</dbReference>
<dbReference type="EMBL" id="AMQN01012152">
    <property type="status" value="NOT_ANNOTATED_CDS"/>
    <property type="molecule type" value="Genomic_DNA"/>
</dbReference>
<dbReference type="InterPro" id="IPR051940">
    <property type="entry name" value="Chitin_bind-dev_reg"/>
</dbReference>
<name>R7TMH1_CAPTE</name>
<dbReference type="AlphaFoldDB" id="R7TMH1"/>
<feature type="domain" description="Chitin-binding type-2" evidence="6">
    <location>
        <begin position="12"/>
        <end position="67"/>
    </location>
</feature>
<feature type="domain" description="Chitin-binding type-2" evidence="6">
    <location>
        <begin position="78"/>
        <end position="137"/>
    </location>
</feature>
<keyword evidence="4" id="KW-1015">Disulfide bond</keyword>
<dbReference type="OrthoDB" id="439917at2759"/>
<dbReference type="EnsemblMetazoa" id="CapteT128967">
    <property type="protein sequence ID" value="CapteP128967"/>
    <property type="gene ID" value="CapteG128967"/>
</dbReference>
<dbReference type="SUPFAM" id="SSF57625">
    <property type="entry name" value="Invertebrate chitin-binding proteins"/>
    <property type="match status" value="2"/>
</dbReference>
<dbReference type="PROSITE" id="PS50940">
    <property type="entry name" value="CHIT_BIND_II"/>
    <property type="match status" value="2"/>
</dbReference>
<keyword evidence="1" id="KW-0147">Chitin-binding</keyword>
<dbReference type="PANTHER" id="PTHR23301:SF0">
    <property type="entry name" value="CHITIN-BINDING TYPE-2 DOMAIN-CONTAINING PROTEIN-RELATED"/>
    <property type="match status" value="1"/>
</dbReference>
<dbReference type="GO" id="GO:0008061">
    <property type="term" value="F:chitin binding"/>
    <property type="evidence" value="ECO:0007669"/>
    <property type="project" value="UniProtKB-KW"/>
</dbReference>
<evidence type="ECO:0000313" key="9">
    <source>
        <dbReference type="Proteomes" id="UP000014760"/>
    </source>
</evidence>
<dbReference type="EMBL" id="AMQN01012153">
    <property type="status" value="NOT_ANNOTATED_CDS"/>
    <property type="molecule type" value="Genomic_DNA"/>
</dbReference>
<dbReference type="InterPro" id="IPR036508">
    <property type="entry name" value="Chitin-bd_dom_sf"/>
</dbReference>
<keyword evidence="9" id="KW-1185">Reference proteome</keyword>
<evidence type="ECO:0000259" key="6">
    <source>
        <dbReference type="PROSITE" id="PS50940"/>
    </source>
</evidence>
<dbReference type="EMBL" id="AMQN01012154">
    <property type="status" value="NOT_ANNOTATED_CDS"/>
    <property type="molecule type" value="Genomic_DNA"/>
</dbReference>
<dbReference type="GO" id="GO:0005576">
    <property type="term" value="C:extracellular region"/>
    <property type="evidence" value="ECO:0007669"/>
    <property type="project" value="InterPro"/>
</dbReference>
<accession>R7TMH1</accession>
<gene>
    <name evidence="7" type="ORF">CAPTEDRAFT_128967</name>
</gene>
<sequence length="150" mass="17366">MNVPLAGLCHDVDNCVTGQKFADMTDCEFFFLCVNGLLIRRPCPVGFVFDIYERECVTPDDDFNCDYLNRKAMLLLQSIYCSRQINFMNRFADMTDCEFFFLCVNGMLIRRPCPIGFVFDIYERECVTPDDDFNCDYRCITAAPSPTTQK</sequence>
<evidence type="ECO:0000313" key="8">
    <source>
        <dbReference type="EnsemblMetazoa" id="CapteP128967"/>
    </source>
</evidence>
<organism evidence="7">
    <name type="scientific">Capitella teleta</name>
    <name type="common">Polychaete worm</name>
    <dbReference type="NCBI Taxonomy" id="283909"/>
    <lineage>
        <taxon>Eukaryota</taxon>
        <taxon>Metazoa</taxon>
        <taxon>Spiralia</taxon>
        <taxon>Lophotrochozoa</taxon>
        <taxon>Annelida</taxon>
        <taxon>Polychaeta</taxon>
        <taxon>Sedentaria</taxon>
        <taxon>Scolecida</taxon>
        <taxon>Capitellidae</taxon>
        <taxon>Capitella</taxon>
    </lineage>
</organism>
<keyword evidence="3" id="KW-0677">Repeat</keyword>